<gene>
    <name evidence="2" type="ORF">DFH07DRAFT_124271</name>
</gene>
<evidence type="ECO:0000313" key="2">
    <source>
        <dbReference type="EMBL" id="KAJ7774276.1"/>
    </source>
</evidence>
<reference evidence="2" key="1">
    <citation type="submission" date="2023-03" db="EMBL/GenBank/DDBJ databases">
        <title>Massive genome expansion in bonnet fungi (Mycena s.s.) driven by repeated elements and novel gene families across ecological guilds.</title>
        <authorList>
            <consortium name="Lawrence Berkeley National Laboratory"/>
            <person name="Harder C.B."/>
            <person name="Miyauchi S."/>
            <person name="Viragh M."/>
            <person name="Kuo A."/>
            <person name="Thoen E."/>
            <person name="Andreopoulos B."/>
            <person name="Lu D."/>
            <person name="Skrede I."/>
            <person name="Drula E."/>
            <person name="Henrissat B."/>
            <person name="Morin E."/>
            <person name="Kohler A."/>
            <person name="Barry K."/>
            <person name="LaButti K."/>
            <person name="Morin E."/>
            <person name="Salamov A."/>
            <person name="Lipzen A."/>
            <person name="Mereny Z."/>
            <person name="Hegedus B."/>
            <person name="Baldrian P."/>
            <person name="Stursova M."/>
            <person name="Weitz H."/>
            <person name="Taylor A."/>
            <person name="Grigoriev I.V."/>
            <person name="Nagy L.G."/>
            <person name="Martin F."/>
            <person name="Kauserud H."/>
        </authorList>
    </citation>
    <scope>NUCLEOTIDE SEQUENCE</scope>
    <source>
        <strain evidence="2">CBHHK188m</strain>
    </source>
</reference>
<dbReference type="InterPro" id="IPR000719">
    <property type="entry name" value="Prot_kinase_dom"/>
</dbReference>
<keyword evidence="2" id="KW-0808">Transferase</keyword>
<dbReference type="PANTHER" id="PTHR23257:SF963">
    <property type="entry name" value="AT08303P"/>
    <property type="match status" value="1"/>
</dbReference>
<dbReference type="GO" id="GO:0007165">
    <property type="term" value="P:signal transduction"/>
    <property type="evidence" value="ECO:0007669"/>
    <property type="project" value="TreeGrafter"/>
</dbReference>
<proteinExistence type="predicted"/>
<dbReference type="InterPro" id="IPR001245">
    <property type="entry name" value="Ser-Thr/Tyr_kinase_cat_dom"/>
</dbReference>
<dbReference type="InterPro" id="IPR011009">
    <property type="entry name" value="Kinase-like_dom_sf"/>
</dbReference>
<accession>A0AAD7K0F8</accession>
<organism evidence="2 3">
    <name type="scientific">Mycena maculata</name>
    <dbReference type="NCBI Taxonomy" id="230809"/>
    <lineage>
        <taxon>Eukaryota</taxon>
        <taxon>Fungi</taxon>
        <taxon>Dikarya</taxon>
        <taxon>Basidiomycota</taxon>
        <taxon>Agaricomycotina</taxon>
        <taxon>Agaricomycetes</taxon>
        <taxon>Agaricomycetidae</taxon>
        <taxon>Agaricales</taxon>
        <taxon>Marasmiineae</taxon>
        <taxon>Mycenaceae</taxon>
        <taxon>Mycena</taxon>
    </lineage>
</organism>
<evidence type="ECO:0000259" key="1">
    <source>
        <dbReference type="PROSITE" id="PS50011"/>
    </source>
</evidence>
<dbReference type="Proteomes" id="UP001215280">
    <property type="component" value="Unassembled WGS sequence"/>
</dbReference>
<feature type="domain" description="Protein kinase" evidence="1">
    <location>
        <begin position="1"/>
        <end position="183"/>
    </location>
</feature>
<dbReference type="PROSITE" id="PS50011">
    <property type="entry name" value="PROTEIN_KINASE_DOM"/>
    <property type="match status" value="1"/>
</dbReference>
<sequence length="189" mass="21153">MDNGTIMDHLKRNGAVDLNKRLLEVAEGLSYLHSKNVVHGDLRGSNILIGPDFSVVISDFGLAVFSDGRVGDTGSAHSGSTHWQAPELIRPEKFGLERFTRTKQSDIFAYGSVCFEVHTGEPPFLKDLVGMKISDGERPDRPVNDERCQINDKLWVLMSMCWSHQRERRPEAATVVETMRSWQQGQLGA</sequence>
<dbReference type="PROSITE" id="PS00109">
    <property type="entry name" value="PROTEIN_KINASE_TYR"/>
    <property type="match status" value="1"/>
</dbReference>
<dbReference type="SUPFAM" id="SSF56112">
    <property type="entry name" value="Protein kinase-like (PK-like)"/>
    <property type="match status" value="1"/>
</dbReference>
<keyword evidence="3" id="KW-1185">Reference proteome</keyword>
<dbReference type="InterPro" id="IPR008266">
    <property type="entry name" value="Tyr_kinase_AS"/>
</dbReference>
<dbReference type="Pfam" id="PF07714">
    <property type="entry name" value="PK_Tyr_Ser-Thr"/>
    <property type="match status" value="1"/>
</dbReference>
<comment type="caution">
    <text evidence="2">The sequence shown here is derived from an EMBL/GenBank/DDBJ whole genome shotgun (WGS) entry which is preliminary data.</text>
</comment>
<dbReference type="GO" id="GO:0004672">
    <property type="term" value="F:protein kinase activity"/>
    <property type="evidence" value="ECO:0007669"/>
    <property type="project" value="InterPro"/>
</dbReference>
<protein>
    <submittedName>
        <fullName evidence="2">Kinase-like domain-containing protein</fullName>
    </submittedName>
</protein>
<dbReference type="EMBL" id="JARJLG010000016">
    <property type="protein sequence ID" value="KAJ7774276.1"/>
    <property type="molecule type" value="Genomic_DNA"/>
</dbReference>
<keyword evidence="2" id="KW-0418">Kinase</keyword>
<dbReference type="PANTHER" id="PTHR23257">
    <property type="entry name" value="SERINE-THREONINE PROTEIN KINASE"/>
    <property type="match status" value="1"/>
</dbReference>
<dbReference type="InterPro" id="IPR050167">
    <property type="entry name" value="Ser_Thr_protein_kinase"/>
</dbReference>
<dbReference type="GO" id="GO:0005524">
    <property type="term" value="F:ATP binding"/>
    <property type="evidence" value="ECO:0007669"/>
    <property type="project" value="InterPro"/>
</dbReference>
<dbReference type="Gene3D" id="1.10.510.10">
    <property type="entry name" value="Transferase(Phosphotransferase) domain 1"/>
    <property type="match status" value="1"/>
</dbReference>
<dbReference type="AlphaFoldDB" id="A0AAD7K0F8"/>
<name>A0AAD7K0F8_9AGAR</name>
<evidence type="ECO:0000313" key="3">
    <source>
        <dbReference type="Proteomes" id="UP001215280"/>
    </source>
</evidence>
<dbReference type="GO" id="GO:0005737">
    <property type="term" value="C:cytoplasm"/>
    <property type="evidence" value="ECO:0007669"/>
    <property type="project" value="TreeGrafter"/>
</dbReference>